<evidence type="ECO:0008006" key="3">
    <source>
        <dbReference type="Google" id="ProtNLM"/>
    </source>
</evidence>
<dbReference type="GeneID" id="68864747"/>
<dbReference type="Pfam" id="PF09958">
    <property type="entry name" value="DUF2192"/>
    <property type="match status" value="1"/>
</dbReference>
<gene>
    <name evidence="1" type="ORF">SACC_00370</name>
</gene>
<organism evidence="1 2">
    <name type="scientific">Saccharolobus caldissimus</name>
    <dbReference type="NCBI Taxonomy" id="1702097"/>
    <lineage>
        <taxon>Archaea</taxon>
        <taxon>Thermoproteota</taxon>
        <taxon>Thermoprotei</taxon>
        <taxon>Sulfolobales</taxon>
        <taxon>Sulfolobaceae</taxon>
        <taxon>Saccharolobus</taxon>
    </lineage>
</organism>
<name>A0AAQ4CMI9_9CREN</name>
<evidence type="ECO:0000313" key="1">
    <source>
        <dbReference type="EMBL" id="BDB97020.1"/>
    </source>
</evidence>
<reference evidence="1 2" key="1">
    <citation type="journal article" date="2022" name="Microbiol. Resour. Announc.">
        <title>Complete Genome Sequence of the Hyperthermophilic and Acidophilic Archaeon Saccharolobus caldissimus Strain HS-3T.</title>
        <authorList>
            <person name="Sakai H.D."/>
            <person name="Kurosawa N."/>
        </authorList>
    </citation>
    <scope>NUCLEOTIDE SEQUENCE [LARGE SCALE GENOMIC DNA]</scope>
    <source>
        <strain evidence="1 2">JCM32116</strain>
    </source>
</reference>
<keyword evidence="2" id="KW-1185">Reference proteome</keyword>
<evidence type="ECO:0000313" key="2">
    <source>
        <dbReference type="Proteomes" id="UP001319921"/>
    </source>
</evidence>
<accession>A0AAQ4CMI9</accession>
<dbReference type="Proteomes" id="UP001319921">
    <property type="component" value="Chromosome"/>
</dbReference>
<dbReference type="RefSeq" id="WP_229571060.1">
    <property type="nucleotide sequence ID" value="NZ_AP025226.1"/>
</dbReference>
<sequence length="231" mass="26425">MVKEIYKGRIKVLTEIWGLITQSWESITREDVTEMIKNAYIRNNIKPLRGFNANGLYEKELISLYVVGKYGLGLFEENKAIFDKLLDKEQEYENISKLILYGNVLEAFNKAGNSKDVLARALRTIFTQTIFSFESEDKMYKALRNLNESTNDQIKHTAKSFSRFYTAFKLAEGIAEGSIRDKLTYVATKKAIAISIGIQYPLPKVNYVALIAREVFNVNKKTLTRVLGPKV</sequence>
<dbReference type="InterPro" id="IPR018693">
    <property type="entry name" value="DUF2192"/>
</dbReference>
<proteinExistence type="predicted"/>
<dbReference type="AlphaFoldDB" id="A0AAQ4CMI9"/>
<protein>
    <recommendedName>
        <fullName evidence="3">DUF2192 domain-containing protein</fullName>
    </recommendedName>
</protein>
<dbReference type="EMBL" id="AP025226">
    <property type="protein sequence ID" value="BDB97020.1"/>
    <property type="molecule type" value="Genomic_DNA"/>
</dbReference>
<dbReference type="KEGG" id="scas:SACC_00370"/>